<keyword evidence="7 11" id="KW-0812">Transmembrane</keyword>
<evidence type="ECO:0000256" key="1">
    <source>
        <dbReference type="ARBA" id="ARBA00004477"/>
    </source>
</evidence>
<keyword evidence="8 11" id="KW-0256">Endoplasmic reticulum</keyword>
<organism evidence="12 13">
    <name type="scientific">Diaphorina citri</name>
    <name type="common">Asian citrus psyllid</name>
    <dbReference type="NCBI Taxonomy" id="121845"/>
    <lineage>
        <taxon>Eukaryota</taxon>
        <taxon>Metazoa</taxon>
        <taxon>Ecdysozoa</taxon>
        <taxon>Arthropoda</taxon>
        <taxon>Hexapoda</taxon>
        <taxon>Insecta</taxon>
        <taxon>Pterygota</taxon>
        <taxon>Neoptera</taxon>
        <taxon>Paraneoptera</taxon>
        <taxon>Hemiptera</taxon>
        <taxon>Sternorrhyncha</taxon>
        <taxon>Psylloidea</taxon>
        <taxon>Psyllidae</taxon>
        <taxon>Diaphorininae</taxon>
        <taxon>Diaphorina</taxon>
    </lineage>
</organism>
<evidence type="ECO:0000256" key="5">
    <source>
        <dbReference type="ARBA" id="ARBA00022676"/>
    </source>
</evidence>
<dbReference type="Pfam" id="PF04188">
    <property type="entry name" value="Mannosyl_trans2"/>
    <property type="match status" value="1"/>
</dbReference>
<dbReference type="GO" id="GO:0005789">
    <property type="term" value="C:endoplasmic reticulum membrane"/>
    <property type="evidence" value="ECO:0007669"/>
    <property type="project" value="UniProtKB-SubCell"/>
</dbReference>
<dbReference type="UniPathway" id="UPA00196"/>
<evidence type="ECO:0000256" key="9">
    <source>
        <dbReference type="ARBA" id="ARBA00022989"/>
    </source>
</evidence>
<feature type="transmembrane region" description="Helical" evidence="11">
    <location>
        <begin position="186"/>
        <end position="203"/>
    </location>
</feature>
<keyword evidence="12" id="KW-1185">Reference proteome</keyword>
<dbReference type="STRING" id="121845.A0A1S3DVY8"/>
<feature type="transmembrane region" description="Helical" evidence="11">
    <location>
        <begin position="398"/>
        <end position="423"/>
    </location>
</feature>
<feature type="transmembrane region" description="Helical" evidence="11">
    <location>
        <begin position="160"/>
        <end position="179"/>
    </location>
</feature>
<dbReference type="PANTHER" id="PTHR12468:SF2">
    <property type="entry name" value="GPI MANNOSYLTRANSFERASE 2"/>
    <property type="match status" value="1"/>
</dbReference>
<dbReference type="GO" id="GO:0004376">
    <property type="term" value="F:GPI mannosyltransferase activity"/>
    <property type="evidence" value="ECO:0007669"/>
    <property type="project" value="InterPro"/>
</dbReference>
<dbReference type="PaxDb" id="121845-A0A1S3DVY8"/>
<reference evidence="13" key="1">
    <citation type="submission" date="2025-08" db="UniProtKB">
        <authorList>
            <consortium name="RefSeq"/>
        </authorList>
    </citation>
    <scope>IDENTIFICATION</scope>
</reference>
<feature type="transmembrane region" description="Helical" evidence="11">
    <location>
        <begin position="21"/>
        <end position="40"/>
    </location>
</feature>
<feature type="transmembrane region" description="Helical" evidence="11">
    <location>
        <begin position="128"/>
        <end position="148"/>
    </location>
</feature>
<dbReference type="OMA" id="GALFIWC"/>
<comment type="pathway">
    <text evidence="2 11">Glycolipid biosynthesis; glycosylphosphatidylinositol-anchor biosynthesis.</text>
</comment>
<evidence type="ECO:0000256" key="3">
    <source>
        <dbReference type="ARBA" id="ARBA00008698"/>
    </source>
</evidence>
<dbReference type="PANTHER" id="PTHR12468">
    <property type="entry name" value="GPI MANNOSYLTRANSFERASE 2"/>
    <property type="match status" value="1"/>
</dbReference>
<keyword evidence="4 11" id="KW-0337">GPI-anchor biosynthesis</keyword>
<dbReference type="InterPro" id="IPR007315">
    <property type="entry name" value="PIG-V/Gpi18"/>
</dbReference>
<feature type="transmembrane region" description="Helical" evidence="11">
    <location>
        <begin position="209"/>
        <end position="229"/>
    </location>
</feature>
<sequence>MTLLDFISHKIQPKKQWSSTFILNLSFQSQLLLILIQWILNNFIPDHTPDGVFQKIQIIEPQSPTDVVIDTILSPFVRWDAVYFLHIAQFGYSYENTIAFFPLFPKLVHCVAFVIYHVTFHSLNTSSCFLLSAILINFICFSLSTLVIYKLALIVSNKNFNFSSIVVVLFILNPSRVFFIAPYSEALFSLTSFLGILSLYDSWNFKGCIFFAFSVATRSNGILNVGFIIHKYMHLFVSCLQIKKKKIPYWSLLWNSICLFFAIGFIIAPFIFYQNTTRSLFCDPQNSNLSISNSHVISHGVKHNYVLPGTSRGSYCSSYEFPYSYVQRHYWNVGFLRYFQFKQIPNFLLAAPILLLIFHAAYEYFIKSKKIKLLANGQVFKINHYNAKHFKCSFLFSYYLHAFFLSLFCFLCIHVQVSTRMLLSSSPLTYFIVAKYVTERHYLAKYCLLYFCSYSILGLLLFTNYYPWT</sequence>
<evidence type="ECO:0000256" key="10">
    <source>
        <dbReference type="ARBA" id="ARBA00023136"/>
    </source>
</evidence>
<dbReference type="GeneID" id="103524771"/>
<accession>A0A1S3DVY8</accession>
<dbReference type="GO" id="GO:0031501">
    <property type="term" value="C:mannosyltransferase complex"/>
    <property type="evidence" value="ECO:0007669"/>
    <property type="project" value="TreeGrafter"/>
</dbReference>
<evidence type="ECO:0000256" key="4">
    <source>
        <dbReference type="ARBA" id="ARBA00022502"/>
    </source>
</evidence>
<evidence type="ECO:0000313" key="13">
    <source>
        <dbReference type="RefSeq" id="XP_008488025.1"/>
    </source>
</evidence>
<evidence type="ECO:0000256" key="6">
    <source>
        <dbReference type="ARBA" id="ARBA00022679"/>
    </source>
</evidence>
<name>A0A1S3DVY8_DIACI</name>
<keyword evidence="5 11" id="KW-0328">Glycosyltransferase</keyword>
<comment type="similarity">
    <text evidence="3 11">Belongs to the PIGV family.</text>
</comment>
<comment type="subcellular location">
    <subcellularLocation>
        <location evidence="1 11">Endoplasmic reticulum membrane</location>
        <topology evidence="1 11">Multi-pass membrane protein</topology>
    </subcellularLocation>
</comment>
<dbReference type="CTD" id="19835383"/>
<keyword evidence="6 11" id="KW-0808">Transferase</keyword>
<evidence type="ECO:0000256" key="8">
    <source>
        <dbReference type="ARBA" id="ARBA00022824"/>
    </source>
</evidence>
<feature type="transmembrane region" description="Helical" evidence="11">
    <location>
        <begin position="249"/>
        <end position="272"/>
    </location>
</feature>
<keyword evidence="10 11" id="KW-0472">Membrane</keyword>
<protein>
    <recommendedName>
        <fullName evidence="11">GPI mannosyltransferase 2</fullName>
        <ecNumber evidence="11">2.4.1.-</ecNumber>
    </recommendedName>
</protein>
<feature type="transmembrane region" description="Helical" evidence="11">
    <location>
        <begin position="98"/>
        <end position="116"/>
    </location>
</feature>
<dbReference type="RefSeq" id="XP_008488025.1">
    <property type="nucleotide sequence ID" value="XM_008489803.3"/>
</dbReference>
<proteinExistence type="inferred from homology"/>
<dbReference type="Proteomes" id="UP000079169">
    <property type="component" value="Unplaced"/>
</dbReference>
<evidence type="ECO:0000256" key="2">
    <source>
        <dbReference type="ARBA" id="ARBA00004687"/>
    </source>
</evidence>
<feature type="transmembrane region" description="Helical" evidence="11">
    <location>
        <begin position="443"/>
        <end position="466"/>
    </location>
</feature>
<gene>
    <name evidence="13" type="primary">LOC103524771</name>
</gene>
<dbReference type="AlphaFoldDB" id="A0A1S3DVY8"/>
<dbReference type="EC" id="2.4.1.-" evidence="11"/>
<evidence type="ECO:0000313" key="12">
    <source>
        <dbReference type="Proteomes" id="UP000079169"/>
    </source>
</evidence>
<dbReference type="GO" id="GO:0006506">
    <property type="term" value="P:GPI anchor biosynthetic process"/>
    <property type="evidence" value="ECO:0007669"/>
    <property type="project" value="UniProtKB-UniPathway"/>
</dbReference>
<evidence type="ECO:0000256" key="11">
    <source>
        <dbReference type="RuleBase" id="RU363112"/>
    </source>
</evidence>
<evidence type="ECO:0000256" key="7">
    <source>
        <dbReference type="ARBA" id="ARBA00022692"/>
    </source>
</evidence>
<dbReference type="GO" id="GO:0000009">
    <property type="term" value="F:alpha-1,6-mannosyltransferase activity"/>
    <property type="evidence" value="ECO:0007669"/>
    <property type="project" value="InterPro"/>
</dbReference>
<feature type="transmembrane region" description="Helical" evidence="11">
    <location>
        <begin position="344"/>
        <end position="365"/>
    </location>
</feature>
<comment type="function">
    <text evidence="11">Mannosyltransferase involved in glycosylphosphatidylinositol-anchor biosynthesis.</text>
</comment>
<dbReference type="KEGG" id="dci:103524771"/>
<keyword evidence="9 11" id="KW-1133">Transmembrane helix</keyword>